<evidence type="ECO:0000256" key="1">
    <source>
        <dbReference type="ARBA" id="ARBA00010877"/>
    </source>
</evidence>
<keyword evidence="5 7" id="KW-0496">Mitochondrion</keyword>
<keyword evidence="4 7" id="KW-1133">Transmembrane helix</keyword>
<protein>
    <recommendedName>
        <fullName evidence="7">MICOS complex subunit MIC60</fullName>
    </recommendedName>
    <alternativeName>
        <fullName evidence="7">Mitofilin</fullName>
    </alternativeName>
</protein>
<evidence type="ECO:0000256" key="6">
    <source>
        <dbReference type="ARBA" id="ARBA00023136"/>
    </source>
</evidence>
<dbReference type="InterPro" id="IPR019133">
    <property type="entry name" value="MIC60"/>
</dbReference>
<dbReference type="PANTHER" id="PTHR15415:SF7">
    <property type="entry name" value="MICOS COMPLEX SUBUNIT MIC60"/>
    <property type="match status" value="1"/>
</dbReference>
<evidence type="ECO:0000256" key="3">
    <source>
        <dbReference type="ARBA" id="ARBA00022792"/>
    </source>
</evidence>
<keyword evidence="6 7" id="KW-0472">Membrane</keyword>
<feature type="transmembrane region" description="Helical" evidence="7">
    <location>
        <begin position="70"/>
        <end position="91"/>
    </location>
</feature>
<feature type="coiled-coil region" evidence="8">
    <location>
        <begin position="212"/>
        <end position="246"/>
    </location>
</feature>
<keyword evidence="2 7" id="KW-0812">Transmembrane</keyword>
<comment type="function">
    <text evidence="7">Component of the MICOS complex, a large protein complex of the mitochondrial inner membrane that plays crucial roles in the maintenance of crista junctions, inner membrane architecture, and formation of contact sites to the outer membrane.</text>
</comment>
<keyword evidence="9" id="KW-1185">Reference proteome</keyword>
<sequence length="479" mass="55089">MDSIDNESTTVIGPELKKRELNKLGDMSPCHPRGSLYFSSIFGYEFLLNNDMKIKLRISISRVTSIGRKIFLYSVSTAAVGLGATYTYAYFDKDFRKSVERSFPPVKLIFDALLHEEKSNVIIEKNIQKQNKNNANDASLPAPIFLPQTVPDEAQKSNNEHRKEDIIKLVEEILDKKLVQLTSSQKTDMTEKNDSVSACYIFHVEIAKAQFQTELQQEIARINEMHAKHEEEMLRSQRENLDLQHKKDIQNTLTQERQQYAQNLSSAIAQLSSLEIFLNGREQFDSLNRRAKKLWVSCQNLKRLLDGSEAETKRPLAHIVSDIKIAGTSDEFVQETLKTIPDQIMNCGTYTEEELYERFQKVKRLCRRFGRIENDKAGLVQYILSYLQSLVIFDSEKMTSIKSEIDPHRISVYEILSRTSFCLKKRDHETAVRLMSLLKGESAKIASDWLKDLRNYAELKQMADVLVAHASAQSIRSLY</sequence>
<evidence type="ECO:0000313" key="9">
    <source>
        <dbReference type="Proteomes" id="UP000887565"/>
    </source>
</evidence>
<dbReference type="OMA" id="RINEMHA"/>
<evidence type="ECO:0000313" key="10">
    <source>
        <dbReference type="WBParaSite" id="nRc.2.0.1.t09289-RA"/>
    </source>
</evidence>
<reference evidence="10" key="1">
    <citation type="submission" date="2022-11" db="UniProtKB">
        <authorList>
            <consortium name="WormBaseParasite"/>
        </authorList>
    </citation>
    <scope>IDENTIFICATION</scope>
</reference>
<accession>A0A915I7H9</accession>
<evidence type="ECO:0000256" key="7">
    <source>
        <dbReference type="RuleBase" id="RU363000"/>
    </source>
</evidence>
<organism evidence="9 10">
    <name type="scientific">Romanomermis culicivorax</name>
    <name type="common">Nematode worm</name>
    <dbReference type="NCBI Taxonomy" id="13658"/>
    <lineage>
        <taxon>Eukaryota</taxon>
        <taxon>Metazoa</taxon>
        <taxon>Ecdysozoa</taxon>
        <taxon>Nematoda</taxon>
        <taxon>Enoplea</taxon>
        <taxon>Dorylaimia</taxon>
        <taxon>Mermithida</taxon>
        <taxon>Mermithoidea</taxon>
        <taxon>Mermithidae</taxon>
        <taxon>Romanomermis</taxon>
    </lineage>
</organism>
<evidence type="ECO:0000256" key="2">
    <source>
        <dbReference type="ARBA" id="ARBA00022692"/>
    </source>
</evidence>
<name>A0A915I7H9_ROMCU</name>
<keyword evidence="8" id="KW-0175">Coiled coil</keyword>
<dbReference type="Proteomes" id="UP000887565">
    <property type="component" value="Unplaced"/>
</dbReference>
<proteinExistence type="inferred from homology"/>
<evidence type="ECO:0000256" key="4">
    <source>
        <dbReference type="ARBA" id="ARBA00022989"/>
    </source>
</evidence>
<evidence type="ECO:0000256" key="5">
    <source>
        <dbReference type="ARBA" id="ARBA00023128"/>
    </source>
</evidence>
<comment type="similarity">
    <text evidence="1 7">Belongs to the MICOS complex subunit Mic60 family.</text>
</comment>
<evidence type="ECO:0000256" key="8">
    <source>
        <dbReference type="SAM" id="Coils"/>
    </source>
</evidence>
<dbReference type="GO" id="GO:0042407">
    <property type="term" value="P:cristae formation"/>
    <property type="evidence" value="ECO:0007669"/>
    <property type="project" value="TreeGrafter"/>
</dbReference>
<dbReference type="WBParaSite" id="nRc.2.0.1.t09289-RA">
    <property type="protein sequence ID" value="nRc.2.0.1.t09289-RA"/>
    <property type="gene ID" value="nRc.2.0.1.g09289"/>
</dbReference>
<comment type="subcellular location">
    <subcellularLocation>
        <location evidence="7">Mitochondrion inner membrane</location>
        <topology evidence="7">Single-pass membrane protein</topology>
    </subcellularLocation>
</comment>
<keyword evidence="3 7" id="KW-0999">Mitochondrion inner membrane</keyword>
<dbReference type="Pfam" id="PF09731">
    <property type="entry name" value="Mitofilin"/>
    <property type="match status" value="2"/>
</dbReference>
<dbReference type="PANTHER" id="PTHR15415">
    <property type="entry name" value="MITOFILIN"/>
    <property type="match status" value="1"/>
</dbReference>
<dbReference type="GO" id="GO:0061617">
    <property type="term" value="C:MICOS complex"/>
    <property type="evidence" value="ECO:0007669"/>
    <property type="project" value="TreeGrafter"/>
</dbReference>
<dbReference type="AlphaFoldDB" id="A0A915I7H9"/>
<comment type="subunit">
    <text evidence="7">Component of the mitochondrial contact site and cristae organizing system (MICOS) complex.</text>
</comment>